<evidence type="ECO:0000259" key="1">
    <source>
        <dbReference type="SMART" id="SM00960"/>
    </source>
</evidence>
<name>A0ABP7IUG8_9ACTN</name>
<dbReference type="Proteomes" id="UP001500888">
    <property type="component" value="Unassembled WGS sequence"/>
</dbReference>
<evidence type="ECO:0000313" key="2">
    <source>
        <dbReference type="EMBL" id="GAA3827376.1"/>
    </source>
</evidence>
<dbReference type="SMART" id="SM00960">
    <property type="entry name" value="Robl_LC7"/>
    <property type="match status" value="1"/>
</dbReference>
<dbReference type="EMBL" id="BAAAZR010000020">
    <property type="protein sequence ID" value="GAA3827376.1"/>
    <property type="molecule type" value="Genomic_DNA"/>
</dbReference>
<dbReference type="RefSeq" id="WP_344946315.1">
    <property type="nucleotide sequence ID" value="NZ_BAAAZR010000020.1"/>
</dbReference>
<sequence length="134" mass="14020">MDLRREVHEEMVLLMKRMDDVTGALVCAVDGMLVTADMRGGGTEQTAALSSALHAMSGRMTELVQAGALEETLISGTGGYVACYAAGPKLVLTVLAARGANLGLLRMEGRKTAVRLAAIVERDPAADQAPPARP</sequence>
<dbReference type="Gene3D" id="3.30.450.30">
    <property type="entry name" value="Dynein light chain 2a, cytoplasmic"/>
    <property type="match status" value="1"/>
</dbReference>
<keyword evidence="3" id="KW-1185">Reference proteome</keyword>
<proteinExistence type="predicted"/>
<evidence type="ECO:0000313" key="3">
    <source>
        <dbReference type="Proteomes" id="UP001500888"/>
    </source>
</evidence>
<feature type="domain" description="Roadblock/LAMTOR2" evidence="1">
    <location>
        <begin position="8"/>
        <end position="96"/>
    </location>
</feature>
<reference evidence="3" key="1">
    <citation type="journal article" date="2019" name="Int. J. Syst. Evol. Microbiol.">
        <title>The Global Catalogue of Microorganisms (GCM) 10K type strain sequencing project: providing services to taxonomists for standard genome sequencing and annotation.</title>
        <authorList>
            <consortium name="The Broad Institute Genomics Platform"/>
            <consortium name="The Broad Institute Genome Sequencing Center for Infectious Disease"/>
            <person name="Wu L."/>
            <person name="Ma J."/>
        </authorList>
    </citation>
    <scope>NUCLEOTIDE SEQUENCE [LARGE SCALE GENOMIC DNA]</scope>
    <source>
        <strain evidence="3">JCM 16908</strain>
    </source>
</reference>
<protein>
    <recommendedName>
        <fullName evidence="1">Roadblock/LAMTOR2 domain-containing protein</fullName>
    </recommendedName>
</protein>
<dbReference type="SUPFAM" id="SSF103196">
    <property type="entry name" value="Roadblock/LC7 domain"/>
    <property type="match status" value="1"/>
</dbReference>
<organism evidence="2 3">
    <name type="scientific">Sphaerisporangium flaviroseum</name>
    <dbReference type="NCBI Taxonomy" id="509199"/>
    <lineage>
        <taxon>Bacteria</taxon>
        <taxon>Bacillati</taxon>
        <taxon>Actinomycetota</taxon>
        <taxon>Actinomycetes</taxon>
        <taxon>Streptosporangiales</taxon>
        <taxon>Streptosporangiaceae</taxon>
        <taxon>Sphaerisporangium</taxon>
    </lineage>
</organism>
<accession>A0ABP7IUG8</accession>
<dbReference type="InterPro" id="IPR004942">
    <property type="entry name" value="Roadblock/LAMTOR2_dom"/>
</dbReference>
<comment type="caution">
    <text evidence="2">The sequence shown here is derived from an EMBL/GenBank/DDBJ whole genome shotgun (WGS) entry which is preliminary data.</text>
</comment>
<gene>
    <name evidence="2" type="ORF">GCM10022226_55390</name>
</gene>
<dbReference type="Pfam" id="PF03259">
    <property type="entry name" value="Robl_LC7"/>
    <property type="match status" value="1"/>
</dbReference>